<keyword evidence="4" id="KW-0010">Activator</keyword>
<proteinExistence type="inferred from homology"/>
<dbReference type="Pfam" id="PF00126">
    <property type="entry name" value="HTH_1"/>
    <property type="match status" value="1"/>
</dbReference>
<dbReference type="InterPro" id="IPR036388">
    <property type="entry name" value="WH-like_DNA-bd_sf"/>
</dbReference>
<evidence type="ECO:0000256" key="4">
    <source>
        <dbReference type="ARBA" id="ARBA00023159"/>
    </source>
</evidence>
<evidence type="ECO:0000313" key="7">
    <source>
        <dbReference type="EMBL" id="GAA4481431.1"/>
    </source>
</evidence>
<gene>
    <name evidence="7" type="ORF">GCM10023094_29580</name>
</gene>
<evidence type="ECO:0000256" key="3">
    <source>
        <dbReference type="ARBA" id="ARBA00023125"/>
    </source>
</evidence>
<dbReference type="SUPFAM" id="SSF46785">
    <property type="entry name" value="Winged helix' DNA-binding domain"/>
    <property type="match status" value="1"/>
</dbReference>
<reference evidence="8" key="1">
    <citation type="journal article" date="2019" name="Int. J. Syst. Evol. Microbiol.">
        <title>The Global Catalogue of Microorganisms (GCM) 10K type strain sequencing project: providing services to taxonomists for standard genome sequencing and annotation.</title>
        <authorList>
            <consortium name="The Broad Institute Genomics Platform"/>
            <consortium name="The Broad Institute Genome Sequencing Center for Infectious Disease"/>
            <person name="Wu L."/>
            <person name="Ma J."/>
        </authorList>
    </citation>
    <scope>NUCLEOTIDE SEQUENCE [LARGE SCALE GENOMIC DNA]</scope>
    <source>
        <strain evidence="8">JCM 32206</strain>
    </source>
</reference>
<dbReference type="InterPro" id="IPR005119">
    <property type="entry name" value="LysR_subst-bd"/>
</dbReference>
<dbReference type="Gene3D" id="3.40.190.10">
    <property type="entry name" value="Periplasmic binding protein-like II"/>
    <property type="match status" value="2"/>
</dbReference>
<evidence type="ECO:0000313" key="8">
    <source>
        <dbReference type="Proteomes" id="UP001501183"/>
    </source>
</evidence>
<dbReference type="PROSITE" id="PS50931">
    <property type="entry name" value="HTH_LYSR"/>
    <property type="match status" value="1"/>
</dbReference>
<dbReference type="Gene3D" id="1.10.10.10">
    <property type="entry name" value="Winged helix-like DNA-binding domain superfamily/Winged helix DNA-binding domain"/>
    <property type="match status" value="1"/>
</dbReference>
<keyword evidence="3" id="KW-0238">DNA-binding</keyword>
<dbReference type="RefSeq" id="WP_345346172.1">
    <property type="nucleotide sequence ID" value="NZ_BAABFB010000048.1"/>
</dbReference>
<organism evidence="7 8">
    <name type="scientific">Rhodococcus olei</name>
    <dbReference type="NCBI Taxonomy" id="2161675"/>
    <lineage>
        <taxon>Bacteria</taxon>
        <taxon>Bacillati</taxon>
        <taxon>Actinomycetota</taxon>
        <taxon>Actinomycetes</taxon>
        <taxon>Mycobacteriales</taxon>
        <taxon>Nocardiaceae</taxon>
        <taxon>Rhodococcus</taxon>
    </lineage>
</organism>
<keyword evidence="8" id="KW-1185">Reference proteome</keyword>
<keyword evidence="2" id="KW-0805">Transcription regulation</keyword>
<protein>
    <submittedName>
        <fullName evidence="7">LysR family transcriptional regulator</fullName>
    </submittedName>
</protein>
<comment type="caution">
    <text evidence="7">The sequence shown here is derived from an EMBL/GenBank/DDBJ whole genome shotgun (WGS) entry which is preliminary data.</text>
</comment>
<dbReference type="InterPro" id="IPR011991">
    <property type="entry name" value="ArsR-like_HTH"/>
</dbReference>
<dbReference type="PANTHER" id="PTHR30346">
    <property type="entry name" value="TRANSCRIPTIONAL DUAL REGULATOR HCAR-RELATED"/>
    <property type="match status" value="1"/>
</dbReference>
<name>A0ABP8P4N6_9NOCA</name>
<dbReference type="EMBL" id="BAABFB010000048">
    <property type="protein sequence ID" value="GAA4481431.1"/>
    <property type="molecule type" value="Genomic_DNA"/>
</dbReference>
<evidence type="ECO:0000256" key="5">
    <source>
        <dbReference type="ARBA" id="ARBA00023163"/>
    </source>
</evidence>
<dbReference type="CDD" id="cd00090">
    <property type="entry name" value="HTH_ARSR"/>
    <property type="match status" value="1"/>
</dbReference>
<comment type="similarity">
    <text evidence="1">Belongs to the LysR transcriptional regulatory family.</text>
</comment>
<evidence type="ECO:0000256" key="1">
    <source>
        <dbReference type="ARBA" id="ARBA00009437"/>
    </source>
</evidence>
<dbReference type="InterPro" id="IPR000847">
    <property type="entry name" value="LysR_HTH_N"/>
</dbReference>
<accession>A0ABP8P4N6</accession>
<dbReference type="PANTHER" id="PTHR30346:SF29">
    <property type="entry name" value="LYSR SUBSTRATE-BINDING"/>
    <property type="match status" value="1"/>
</dbReference>
<evidence type="ECO:0000259" key="6">
    <source>
        <dbReference type="PROSITE" id="PS50931"/>
    </source>
</evidence>
<sequence length="298" mass="31474">MDVERLRVLRELADRCTVAATAAALSLTPSAVSQQLKILAREAGVAILEPDGRRLRLTDAGHALVLRADDVLAALDRATAEMASYAGSPRGRVRVALFPSGAALLLPGVLERAARVGVLIDAQDVDEPAAAVPQLLADFDVVLTHRDERAPTLISPRARFETVMREPIDLVMPPGHRLAGRSAVGLEELADESWISVRGGFPVDDVLESVATVTGVQPRVVHRINDFAVIEALVLAGHGVALMPRYVPLRAGLVSARLAGVRAARSYELATRPAAAARPAVAAVLAAFRAEAAERSGS</sequence>
<dbReference type="Proteomes" id="UP001501183">
    <property type="component" value="Unassembled WGS sequence"/>
</dbReference>
<feature type="domain" description="HTH lysR-type" evidence="6">
    <location>
        <begin position="1"/>
        <end position="58"/>
    </location>
</feature>
<keyword evidence="5" id="KW-0804">Transcription</keyword>
<dbReference type="Pfam" id="PF03466">
    <property type="entry name" value="LysR_substrate"/>
    <property type="match status" value="1"/>
</dbReference>
<dbReference type="SUPFAM" id="SSF53850">
    <property type="entry name" value="Periplasmic binding protein-like II"/>
    <property type="match status" value="1"/>
</dbReference>
<dbReference type="InterPro" id="IPR036390">
    <property type="entry name" value="WH_DNA-bd_sf"/>
</dbReference>
<evidence type="ECO:0000256" key="2">
    <source>
        <dbReference type="ARBA" id="ARBA00023015"/>
    </source>
</evidence>